<reference evidence="1 2" key="1">
    <citation type="submission" date="2020-04" db="EMBL/GenBank/DDBJ databases">
        <authorList>
            <person name="Yin C."/>
        </authorList>
    </citation>
    <scope>NUCLEOTIDE SEQUENCE [LARGE SCALE GENOMIC DNA]</scope>
    <source>
        <strain evidence="1 2">Ae27</strain>
    </source>
</reference>
<dbReference type="EMBL" id="JABAIA010000001">
    <property type="protein sequence ID" value="NLR64542.1"/>
    <property type="molecule type" value="Genomic_DNA"/>
</dbReference>
<dbReference type="AlphaFoldDB" id="A0A847RNM5"/>
<comment type="caution">
    <text evidence="1">The sequence shown here is derived from an EMBL/GenBank/DDBJ whole genome shotgun (WGS) entry which is preliminary data.</text>
</comment>
<dbReference type="Proteomes" id="UP000570474">
    <property type="component" value="Unassembled WGS sequence"/>
</dbReference>
<dbReference type="RefSeq" id="WP_168870491.1">
    <property type="nucleotide sequence ID" value="NZ_JABAIA010000001.1"/>
</dbReference>
<evidence type="ECO:0000313" key="2">
    <source>
        <dbReference type="Proteomes" id="UP000570474"/>
    </source>
</evidence>
<proteinExistence type="predicted"/>
<gene>
    <name evidence="1" type="ORF">HGH92_09520</name>
</gene>
<name>A0A847RNM5_9BACT</name>
<protein>
    <submittedName>
        <fullName evidence="1">Uncharacterized protein</fullName>
    </submittedName>
</protein>
<accession>A0A847RNM5</accession>
<organism evidence="1 2">
    <name type="scientific">Chitinophaga varians</name>
    <dbReference type="NCBI Taxonomy" id="2202339"/>
    <lineage>
        <taxon>Bacteria</taxon>
        <taxon>Pseudomonadati</taxon>
        <taxon>Bacteroidota</taxon>
        <taxon>Chitinophagia</taxon>
        <taxon>Chitinophagales</taxon>
        <taxon>Chitinophagaceae</taxon>
        <taxon>Chitinophaga</taxon>
    </lineage>
</organism>
<sequence>MEITTQPTDLTEQINSWKEEVNEVREDAKLMRERLEQIALGSAPREVMTRVEHFENRLLRQREVADEMFHDLKQCAKKLSAAQPPTVIHDDRPICDYDTMSHRMEIFQKLFVELKEDFNQFMNSEL</sequence>
<evidence type="ECO:0000313" key="1">
    <source>
        <dbReference type="EMBL" id="NLR64542.1"/>
    </source>
</evidence>
<keyword evidence="2" id="KW-1185">Reference proteome</keyword>